<evidence type="ECO:0000256" key="3">
    <source>
        <dbReference type="ARBA" id="ARBA00022692"/>
    </source>
</evidence>
<dbReference type="InterPro" id="IPR022057">
    <property type="entry name" value="Chs7"/>
</dbReference>
<dbReference type="InterPro" id="IPR050360">
    <property type="entry name" value="MFS_Sugar_Transporters"/>
</dbReference>
<reference evidence="8 9" key="1">
    <citation type="submission" date="2018-10" db="EMBL/GenBank/DDBJ databases">
        <title>Fifty Aureobasidium pullulans genomes reveal a recombining polyextremotolerant generalist.</title>
        <authorList>
            <person name="Gostincar C."/>
            <person name="Turk M."/>
            <person name="Zajc J."/>
            <person name="Gunde-Cimerman N."/>
        </authorList>
    </citation>
    <scope>NUCLEOTIDE SEQUENCE [LARGE SCALE GENOMIC DNA]</scope>
    <source>
        <strain evidence="8 9">EXF-3380</strain>
    </source>
</reference>
<feature type="transmembrane region" description="Helical" evidence="6">
    <location>
        <begin position="44"/>
        <end position="71"/>
    </location>
</feature>
<dbReference type="InterPro" id="IPR005828">
    <property type="entry name" value="MFS_sugar_transport-like"/>
</dbReference>
<feature type="transmembrane region" description="Helical" evidence="6">
    <location>
        <begin position="410"/>
        <end position="429"/>
    </location>
</feature>
<evidence type="ECO:0000259" key="7">
    <source>
        <dbReference type="PROSITE" id="PS50850"/>
    </source>
</evidence>
<name>A0A4T0A0I8_AURPU</name>
<dbReference type="PANTHER" id="PTHR48022:SF83">
    <property type="entry name" value="MAJOR FACILITATOR SUPERFAMILY (MFS) PROFILE DOMAIN-CONTAINING PROTEIN"/>
    <property type="match status" value="1"/>
</dbReference>
<dbReference type="Gene3D" id="1.20.1250.20">
    <property type="entry name" value="MFS general substrate transporter like domains"/>
    <property type="match status" value="1"/>
</dbReference>
<dbReference type="InterPro" id="IPR036259">
    <property type="entry name" value="MFS_trans_sf"/>
</dbReference>
<dbReference type="PROSITE" id="PS50850">
    <property type="entry name" value="MFS"/>
    <property type="match status" value="1"/>
</dbReference>
<keyword evidence="5 6" id="KW-0472">Membrane</keyword>
<dbReference type="PANTHER" id="PTHR48022">
    <property type="entry name" value="PLASTIDIC GLUCOSE TRANSPORTER 4"/>
    <property type="match status" value="1"/>
</dbReference>
<accession>A0A4T0A0I8</accession>
<evidence type="ECO:0000256" key="5">
    <source>
        <dbReference type="ARBA" id="ARBA00023136"/>
    </source>
</evidence>
<dbReference type="InterPro" id="IPR020846">
    <property type="entry name" value="MFS_dom"/>
</dbReference>
<feature type="transmembrane region" description="Helical" evidence="6">
    <location>
        <begin position="373"/>
        <end position="398"/>
    </location>
</feature>
<feature type="transmembrane region" description="Helical" evidence="6">
    <location>
        <begin position="346"/>
        <end position="367"/>
    </location>
</feature>
<feature type="domain" description="Major facilitator superfamily (MFS) profile" evidence="7">
    <location>
        <begin position="47"/>
        <end position="444"/>
    </location>
</feature>
<feature type="transmembrane region" description="Helical" evidence="6">
    <location>
        <begin position="216"/>
        <end position="241"/>
    </location>
</feature>
<evidence type="ECO:0000313" key="9">
    <source>
        <dbReference type="Proteomes" id="UP000304947"/>
    </source>
</evidence>
<evidence type="ECO:0000256" key="1">
    <source>
        <dbReference type="ARBA" id="ARBA00004141"/>
    </source>
</evidence>
<organism evidence="8 9">
    <name type="scientific">Aureobasidium pullulans</name>
    <name type="common">Black yeast</name>
    <name type="synonym">Pullularia pullulans</name>
    <dbReference type="NCBI Taxonomy" id="5580"/>
    <lineage>
        <taxon>Eukaryota</taxon>
        <taxon>Fungi</taxon>
        <taxon>Dikarya</taxon>
        <taxon>Ascomycota</taxon>
        <taxon>Pezizomycotina</taxon>
        <taxon>Dothideomycetes</taxon>
        <taxon>Dothideomycetidae</taxon>
        <taxon>Dothideales</taxon>
        <taxon>Saccotheciaceae</taxon>
        <taxon>Aureobasidium</taxon>
    </lineage>
</organism>
<dbReference type="Pfam" id="PF00083">
    <property type="entry name" value="Sugar_tr"/>
    <property type="match status" value="1"/>
</dbReference>
<dbReference type="Proteomes" id="UP000304947">
    <property type="component" value="Unassembled WGS sequence"/>
</dbReference>
<evidence type="ECO:0000256" key="4">
    <source>
        <dbReference type="ARBA" id="ARBA00022989"/>
    </source>
</evidence>
<sequence>MNDKIQTEETVDEKHGTVLDTVKQVIQTEHELGFWKGAKLYPKAVFWSAFFCIAVIMAGFDPQLVSSFYALPAFQKKYGQFYEGEYIISAPWQTGLGMGNAVGQLVGALACGWPLEKFGRKRTLAACCCWSIAWIFMQFFSSNLTILCIGEIFAGLGYGFYVVIAPVYASDVCPLALRGVLTASVNLAFVIGQFIAQGTAAGVESRTDALAYKIPFAIQWVWPVILLVGLCFAPESPYWLVRQGRRDDAKHALEKLTSNKDRTDLDAMLILIEETDLLEREIEASTTYLDCFKGSNLRRTEICTMSLEVILLSVIRHSSHERWTGYWDDTLIAPNRSYSLYTLYQLVPLVFLSIFFILEAVIVVRVLGEIRPMFYLVAAMLLFAIGQIFQYVISVHLCNATNGAINAGHFESLFTLLAVVMIWVFWSSITEDDWPLPSTETTYT</sequence>
<evidence type="ECO:0000256" key="2">
    <source>
        <dbReference type="ARBA" id="ARBA00010992"/>
    </source>
</evidence>
<dbReference type="SUPFAM" id="SSF103473">
    <property type="entry name" value="MFS general substrate transporter"/>
    <property type="match status" value="1"/>
</dbReference>
<evidence type="ECO:0000256" key="6">
    <source>
        <dbReference type="SAM" id="Phobius"/>
    </source>
</evidence>
<comment type="caution">
    <text evidence="8">The sequence shown here is derived from an EMBL/GenBank/DDBJ whole genome shotgun (WGS) entry which is preliminary data.</text>
</comment>
<dbReference type="GO" id="GO:0005351">
    <property type="term" value="F:carbohydrate:proton symporter activity"/>
    <property type="evidence" value="ECO:0007669"/>
    <property type="project" value="TreeGrafter"/>
</dbReference>
<evidence type="ECO:0000313" key="8">
    <source>
        <dbReference type="EMBL" id="TIA13371.1"/>
    </source>
</evidence>
<keyword evidence="3 6" id="KW-0812">Transmembrane</keyword>
<comment type="similarity">
    <text evidence="2">Belongs to the major facilitator superfamily. Sugar transporter (TC 2.A.1.1) family.</text>
</comment>
<keyword evidence="4 6" id="KW-1133">Transmembrane helix</keyword>
<feature type="transmembrane region" description="Helical" evidence="6">
    <location>
        <begin position="175"/>
        <end position="196"/>
    </location>
</feature>
<proteinExistence type="inferred from homology"/>
<protein>
    <submittedName>
        <fullName evidence="8">Putative maltose permease</fullName>
    </submittedName>
</protein>
<dbReference type="GO" id="GO:0016020">
    <property type="term" value="C:membrane"/>
    <property type="evidence" value="ECO:0007669"/>
    <property type="project" value="UniProtKB-SubCell"/>
</dbReference>
<gene>
    <name evidence="8" type="ORF">D6C83_08410</name>
</gene>
<comment type="subcellular location">
    <subcellularLocation>
        <location evidence="1">Membrane</location>
        <topology evidence="1">Multi-pass membrane protein</topology>
    </subcellularLocation>
</comment>
<feature type="transmembrane region" description="Helical" evidence="6">
    <location>
        <begin position="146"/>
        <end position="168"/>
    </location>
</feature>
<dbReference type="AlphaFoldDB" id="A0A4T0A0I8"/>
<dbReference type="EMBL" id="QZBU01004231">
    <property type="protein sequence ID" value="TIA13371.1"/>
    <property type="molecule type" value="Genomic_DNA"/>
</dbReference>
<dbReference type="Pfam" id="PF12271">
    <property type="entry name" value="Chs7"/>
    <property type="match status" value="1"/>
</dbReference>